<dbReference type="Proteomes" id="UP000460435">
    <property type="component" value="Unassembled WGS sequence"/>
</dbReference>
<reference evidence="2 3" key="1">
    <citation type="submission" date="2019-11" db="EMBL/GenBank/DDBJ databases">
        <authorList>
            <person name="Li X.-J."/>
            <person name="Feng X.-M."/>
        </authorList>
    </citation>
    <scope>NUCLEOTIDE SEQUENCE [LARGE SCALE GENOMIC DNA]</scope>
    <source>
        <strain evidence="2 3">XMNu-373</strain>
    </source>
</reference>
<keyword evidence="1" id="KW-0812">Transmembrane</keyword>
<evidence type="ECO:0000313" key="2">
    <source>
        <dbReference type="EMBL" id="NDL56359.1"/>
    </source>
</evidence>
<dbReference type="EMBL" id="WLZY01000001">
    <property type="protein sequence ID" value="NDL56359.1"/>
    <property type="molecule type" value="Genomic_DNA"/>
</dbReference>
<dbReference type="NCBIfam" id="TIGR01167">
    <property type="entry name" value="LPXTG_anchor"/>
    <property type="match status" value="1"/>
</dbReference>
<proteinExistence type="predicted"/>
<keyword evidence="3" id="KW-1185">Reference proteome</keyword>
<sequence length="54" mass="5450">MYQQAGTAAAAGTTGTLAATGMSVIWIVIAGFALIAGAAALMRIVPRFTRPDTP</sequence>
<dbReference type="RefSeq" id="WP_162448954.1">
    <property type="nucleotide sequence ID" value="NZ_WLZY01000001.1"/>
</dbReference>
<comment type="caution">
    <text evidence="2">The sequence shown here is derived from an EMBL/GenBank/DDBJ whole genome shotgun (WGS) entry which is preliminary data.</text>
</comment>
<name>A0A7K3LZC8_9ACTN</name>
<keyword evidence="1" id="KW-0472">Membrane</keyword>
<feature type="transmembrane region" description="Helical" evidence="1">
    <location>
        <begin position="24"/>
        <end position="45"/>
    </location>
</feature>
<keyword evidence="1" id="KW-1133">Transmembrane helix</keyword>
<protein>
    <submittedName>
        <fullName evidence="2">LPXTG cell wall anchor domain-containing protein</fullName>
    </submittedName>
</protein>
<evidence type="ECO:0000256" key="1">
    <source>
        <dbReference type="SAM" id="Phobius"/>
    </source>
</evidence>
<evidence type="ECO:0000313" key="3">
    <source>
        <dbReference type="Proteomes" id="UP000460435"/>
    </source>
</evidence>
<accession>A0A7K3LZC8</accession>
<dbReference type="AlphaFoldDB" id="A0A7K3LZC8"/>
<gene>
    <name evidence="2" type="ORF">F7O44_04655</name>
</gene>
<organism evidence="2 3">
    <name type="scientific">Phytoactinopolyspora mesophila</name>
    <dbReference type="NCBI Taxonomy" id="2650750"/>
    <lineage>
        <taxon>Bacteria</taxon>
        <taxon>Bacillati</taxon>
        <taxon>Actinomycetota</taxon>
        <taxon>Actinomycetes</taxon>
        <taxon>Jiangellales</taxon>
        <taxon>Jiangellaceae</taxon>
        <taxon>Phytoactinopolyspora</taxon>
    </lineage>
</organism>